<sequence length="294" mass="33303">MIASERTLLPNEPAVLQPDQQAQLTQALLIPVQTELTALLKAVRQQLDPILRQRQPSKQGKPYPLGQCLEISQAVGQRLQQLKPENLSSDQQQAYRALIHFTQQGGVIRQVWGILRNTYFQNAFLFGSLYVDVANDTVDASKPPVEILPFADSGLEPVRDYQHFAEIAQSYWQAEIYPNYLFPALAPYFPLISIVAGEAPRLQVGNDYMLVLTCRDRFQSAAQVLQQGQIPADLVQRINRAVSDTRLTAMLNPSPNLALKTCQRYQAEKRHLDQCFRDYQVQQFLAINQALARE</sequence>
<protein>
    <submittedName>
        <fullName evidence="1">Uncharacterized protein</fullName>
    </submittedName>
</protein>
<name>A0A1H6UQE6_9GAMM</name>
<accession>A0A1H6UQE6</accession>
<evidence type="ECO:0000313" key="2">
    <source>
        <dbReference type="Proteomes" id="UP000242999"/>
    </source>
</evidence>
<proteinExistence type="predicted"/>
<gene>
    <name evidence="1" type="ORF">SAMN05421831_1233</name>
</gene>
<dbReference type="OrthoDB" id="5573608at2"/>
<organism evidence="1 2">
    <name type="scientific">Allopseudospirillum japonicum</name>
    <dbReference type="NCBI Taxonomy" id="64971"/>
    <lineage>
        <taxon>Bacteria</taxon>
        <taxon>Pseudomonadati</taxon>
        <taxon>Pseudomonadota</taxon>
        <taxon>Gammaproteobacteria</taxon>
        <taxon>Oceanospirillales</taxon>
        <taxon>Oceanospirillaceae</taxon>
        <taxon>Allopseudospirillum</taxon>
    </lineage>
</organism>
<dbReference type="RefSeq" id="WP_093312602.1">
    <property type="nucleotide sequence ID" value="NZ_FNYH01000023.1"/>
</dbReference>
<reference evidence="2" key="1">
    <citation type="submission" date="2016-10" db="EMBL/GenBank/DDBJ databases">
        <authorList>
            <person name="Varghese N."/>
            <person name="Submissions S."/>
        </authorList>
    </citation>
    <scope>NUCLEOTIDE SEQUENCE [LARGE SCALE GENOMIC DNA]</scope>
    <source>
        <strain evidence="2">DSM 7165</strain>
    </source>
</reference>
<keyword evidence="2" id="KW-1185">Reference proteome</keyword>
<evidence type="ECO:0000313" key="1">
    <source>
        <dbReference type="EMBL" id="SEI93906.1"/>
    </source>
</evidence>
<dbReference type="EMBL" id="FNYH01000023">
    <property type="protein sequence ID" value="SEI93906.1"/>
    <property type="molecule type" value="Genomic_DNA"/>
</dbReference>
<dbReference type="AlphaFoldDB" id="A0A1H6UQE6"/>
<dbReference type="Proteomes" id="UP000242999">
    <property type="component" value="Unassembled WGS sequence"/>
</dbReference>
<dbReference type="STRING" id="64971.SAMN05421831_1233"/>